<organism evidence="2 3">
    <name type="scientific">Rubus argutus</name>
    <name type="common">Southern blackberry</name>
    <dbReference type="NCBI Taxonomy" id="59490"/>
    <lineage>
        <taxon>Eukaryota</taxon>
        <taxon>Viridiplantae</taxon>
        <taxon>Streptophyta</taxon>
        <taxon>Embryophyta</taxon>
        <taxon>Tracheophyta</taxon>
        <taxon>Spermatophyta</taxon>
        <taxon>Magnoliopsida</taxon>
        <taxon>eudicotyledons</taxon>
        <taxon>Gunneridae</taxon>
        <taxon>Pentapetalae</taxon>
        <taxon>rosids</taxon>
        <taxon>fabids</taxon>
        <taxon>Rosales</taxon>
        <taxon>Rosaceae</taxon>
        <taxon>Rosoideae</taxon>
        <taxon>Rosoideae incertae sedis</taxon>
        <taxon>Rubus</taxon>
    </lineage>
</organism>
<keyword evidence="1" id="KW-0472">Membrane</keyword>
<evidence type="ECO:0000313" key="2">
    <source>
        <dbReference type="EMBL" id="KAK9911808.1"/>
    </source>
</evidence>
<dbReference type="Proteomes" id="UP001457282">
    <property type="component" value="Unassembled WGS sequence"/>
</dbReference>
<sequence length="94" mass="9651">MVWGDLGGSVLVRRQIKSTVVRDGAGLSGLCDGGGGQVGGVLNGSTRLRLDGSTPAKLQLGSFFMAMAARVAHGVAGWVFGGLGYFALRWVEGL</sequence>
<proteinExistence type="predicted"/>
<keyword evidence="3" id="KW-1185">Reference proteome</keyword>
<reference evidence="2 3" key="1">
    <citation type="journal article" date="2023" name="G3 (Bethesda)">
        <title>A chromosome-length genome assembly and annotation of blackberry (Rubus argutus, cv. 'Hillquist').</title>
        <authorList>
            <person name="Bruna T."/>
            <person name="Aryal R."/>
            <person name="Dudchenko O."/>
            <person name="Sargent D.J."/>
            <person name="Mead D."/>
            <person name="Buti M."/>
            <person name="Cavallini A."/>
            <person name="Hytonen T."/>
            <person name="Andres J."/>
            <person name="Pham M."/>
            <person name="Weisz D."/>
            <person name="Mascagni F."/>
            <person name="Usai G."/>
            <person name="Natali L."/>
            <person name="Bassil N."/>
            <person name="Fernandez G.E."/>
            <person name="Lomsadze A."/>
            <person name="Armour M."/>
            <person name="Olukolu B."/>
            <person name="Poorten T."/>
            <person name="Britton C."/>
            <person name="Davik J."/>
            <person name="Ashrafi H."/>
            <person name="Aiden E.L."/>
            <person name="Borodovsky M."/>
            <person name="Worthington M."/>
        </authorList>
    </citation>
    <scope>NUCLEOTIDE SEQUENCE [LARGE SCALE GENOMIC DNA]</scope>
    <source>
        <strain evidence="2">PI 553951</strain>
    </source>
</reference>
<dbReference type="EMBL" id="JBEDUW010000007">
    <property type="protein sequence ID" value="KAK9911808.1"/>
    <property type="molecule type" value="Genomic_DNA"/>
</dbReference>
<evidence type="ECO:0000313" key="3">
    <source>
        <dbReference type="Proteomes" id="UP001457282"/>
    </source>
</evidence>
<feature type="transmembrane region" description="Helical" evidence="1">
    <location>
        <begin position="63"/>
        <end position="88"/>
    </location>
</feature>
<protein>
    <submittedName>
        <fullName evidence="2">Uncharacterized protein</fullName>
    </submittedName>
</protein>
<keyword evidence="1" id="KW-0812">Transmembrane</keyword>
<comment type="caution">
    <text evidence="2">The sequence shown here is derived from an EMBL/GenBank/DDBJ whole genome shotgun (WGS) entry which is preliminary data.</text>
</comment>
<gene>
    <name evidence="2" type="ORF">M0R45_035697</name>
</gene>
<keyword evidence="1" id="KW-1133">Transmembrane helix</keyword>
<accession>A0AAW1VWS3</accession>
<name>A0AAW1VWS3_RUBAR</name>
<dbReference type="AlphaFoldDB" id="A0AAW1VWS3"/>
<evidence type="ECO:0000256" key="1">
    <source>
        <dbReference type="SAM" id="Phobius"/>
    </source>
</evidence>